<dbReference type="SUPFAM" id="SSF53720">
    <property type="entry name" value="ALDH-like"/>
    <property type="match status" value="1"/>
</dbReference>
<dbReference type="InterPro" id="IPR050740">
    <property type="entry name" value="Aldehyde_DH_Superfamily"/>
</dbReference>
<dbReference type="InterPro" id="IPR016161">
    <property type="entry name" value="Ald_DH/histidinol_DH"/>
</dbReference>
<gene>
    <name evidence="3" type="ORF">HU747_19655</name>
</gene>
<dbReference type="PANTHER" id="PTHR43353:SF3">
    <property type="entry name" value="ALDEHYDE DEHYDROGENASE-RELATED"/>
    <property type="match status" value="1"/>
</dbReference>
<dbReference type="RefSeq" id="WP_027907416.1">
    <property type="nucleotide sequence ID" value="NZ_JABWRR010000027.1"/>
</dbReference>
<protein>
    <submittedName>
        <fullName evidence="3">Aldehyde dehydrogenase (NADP(+))</fullName>
    </submittedName>
</protein>
<accession>A0ABR6VBD4</accession>
<sequence>MTSHAGQQFIGGGRRATGQATLYSIDARTGQALPDAFHQATEQEVDAAARAAAAAYPVYRALSAARRAEFLDAIADALDGLGDDFIETVCRETALPPARIQGERVRTSGQLRLFATVLRRGDFTGARIDRAQPERQPVPRLDIRQCRIGLGPVAVFGASNFPLAFSTAGGDTAAALAAGCPVVFKAHSGHMATAQWVAEAIVGAAERCAMPAGVFNMVFGGRVGEALVKHPDIQAVGFTGSLKGGRALCDMAAARPRPIPVFAEMSSINPVLVLPQALAVRGEAVARELTASVVLGCGQFCTNPGLVLGVRSAQFSAFVEHLCAQMAEQAPQTMLNADTLASYARGVDTLKARAGIRLLAGAEQQGNQAWPQLFQADAHLLLEGEPLLQEEIFGPATVVVELADQDQLVAALHALGGQLTATLIGEPGDLAQAAPWVAVLEQKVGRVLVNGYPTGVEVSDAMVHGGPYPATSDSRGTSVGTLAIDRFLRPVCYQNFPDALLPEALRDANPLGLLRLVDGQPTREPIR</sequence>
<evidence type="ECO:0000313" key="3">
    <source>
        <dbReference type="EMBL" id="MBC3477806.1"/>
    </source>
</evidence>
<dbReference type="EMBL" id="JABWRS010000016">
    <property type="protein sequence ID" value="MBC3477806.1"/>
    <property type="molecule type" value="Genomic_DNA"/>
</dbReference>
<reference evidence="3 4" key="1">
    <citation type="journal article" date="2020" name="Microorganisms">
        <title>Reliable Identification of Environmental Pseudomonas Isolates Using the rpoD Gene.</title>
        <authorList>
            <consortium name="The Broad Institute Genome Sequencing Platform"/>
            <person name="Girard L."/>
            <person name="Lood C."/>
            <person name="Rokni-Zadeh H."/>
            <person name="van Noort V."/>
            <person name="Lavigne R."/>
            <person name="De Mot R."/>
        </authorList>
    </citation>
    <scope>NUCLEOTIDE SEQUENCE [LARGE SCALE GENOMIC DNA]</scope>
    <source>
        <strain evidence="3 4">RW7P2</strain>
    </source>
</reference>
<dbReference type="Proteomes" id="UP000628086">
    <property type="component" value="Unassembled WGS sequence"/>
</dbReference>
<evidence type="ECO:0000313" key="4">
    <source>
        <dbReference type="Proteomes" id="UP000628086"/>
    </source>
</evidence>
<feature type="domain" description="Aldehyde dehydrogenase" evidence="2">
    <location>
        <begin position="36"/>
        <end position="466"/>
    </location>
</feature>
<keyword evidence="1" id="KW-0560">Oxidoreductase</keyword>
<name>A0ABR6VBD4_9PSED</name>
<dbReference type="InterPro" id="IPR015590">
    <property type="entry name" value="Aldehyde_DH_dom"/>
</dbReference>
<dbReference type="InterPro" id="IPR016162">
    <property type="entry name" value="Ald_DH_N"/>
</dbReference>
<dbReference type="PANTHER" id="PTHR43353">
    <property type="entry name" value="SUCCINATE-SEMIALDEHYDE DEHYDROGENASE, MITOCHONDRIAL"/>
    <property type="match status" value="1"/>
</dbReference>
<keyword evidence="4" id="KW-1185">Reference proteome</keyword>
<evidence type="ECO:0000259" key="2">
    <source>
        <dbReference type="Pfam" id="PF00171"/>
    </source>
</evidence>
<dbReference type="InterPro" id="IPR016163">
    <property type="entry name" value="Ald_DH_C"/>
</dbReference>
<dbReference type="Gene3D" id="3.40.309.10">
    <property type="entry name" value="Aldehyde Dehydrogenase, Chain A, domain 2"/>
    <property type="match status" value="1"/>
</dbReference>
<proteinExistence type="predicted"/>
<comment type="caution">
    <text evidence="3">The sequence shown here is derived from an EMBL/GenBank/DDBJ whole genome shotgun (WGS) entry which is preliminary data.</text>
</comment>
<organism evidence="3 4">
    <name type="scientific">Pseudomonas taiwanensis</name>
    <dbReference type="NCBI Taxonomy" id="470150"/>
    <lineage>
        <taxon>Bacteria</taxon>
        <taxon>Pseudomonadati</taxon>
        <taxon>Pseudomonadota</taxon>
        <taxon>Gammaproteobacteria</taxon>
        <taxon>Pseudomonadales</taxon>
        <taxon>Pseudomonadaceae</taxon>
        <taxon>Pseudomonas</taxon>
    </lineage>
</organism>
<dbReference type="Gene3D" id="3.40.605.10">
    <property type="entry name" value="Aldehyde Dehydrogenase, Chain A, domain 1"/>
    <property type="match status" value="1"/>
</dbReference>
<dbReference type="InterPro" id="IPR044151">
    <property type="entry name" value="ALDH_KGSADH"/>
</dbReference>
<evidence type="ECO:0000256" key="1">
    <source>
        <dbReference type="ARBA" id="ARBA00023002"/>
    </source>
</evidence>
<dbReference type="Pfam" id="PF00171">
    <property type="entry name" value="Aldedh"/>
    <property type="match status" value="1"/>
</dbReference>
<dbReference type="CDD" id="cd07129">
    <property type="entry name" value="ALDH_KGSADH"/>
    <property type="match status" value="1"/>
</dbReference>